<accession>A0A084IQQ5</accession>
<proteinExistence type="predicted"/>
<keyword evidence="2" id="KW-1185">Reference proteome</keyword>
<name>A0A084IQQ5_SALHC</name>
<dbReference type="Gene3D" id="3.40.50.150">
    <property type="entry name" value="Vaccinia Virus protein VP39"/>
    <property type="match status" value="1"/>
</dbReference>
<reference evidence="1 2" key="1">
    <citation type="submission" date="2013-03" db="EMBL/GenBank/DDBJ databases">
        <title>Salinisphaera hydrothermalis C41B8 Genome Sequencing.</title>
        <authorList>
            <person name="Li C."/>
            <person name="Lai Q."/>
            <person name="Shao Z."/>
        </authorList>
    </citation>
    <scope>NUCLEOTIDE SEQUENCE [LARGE SCALE GENOMIC DNA]</scope>
    <source>
        <strain evidence="1 2">C41B8</strain>
    </source>
</reference>
<gene>
    <name evidence="1" type="ORF">C41B8_02877</name>
</gene>
<dbReference type="SUPFAM" id="SSF53335">
    <property type="entry name" value="S-adenosyl-L-methionine-dependent methyltransferases"/>
    <property type="match status" value="1"/>
</dbReference>
<dbReference type="eggNOG" id="COG4123">
    <property type="taxonomic scope" value="Bacteria"/>
</dbReference>
<dbReference type="AlphaFoldDB" id="A0A084IQQ5"/>
<protein>
    <submittedName>
        <fullName evidence="1">Group 1 glycosyl transferase</fullName>
    </submittedName>
</protein>
<dbReference type="InterPro" id="IPR029063">
    <property type="entry name" value="SAM-dependent_MTases_sf"/>
</dbReference>
<dbReference type="RefSeq" id="WP_051882867.1">
    <property type="nucleotide sequence ID" value="NZ_APNK01000002.1"/>
</dbReference>
<dbReference type="GO" id="GO:0016740">
    <property type="term" value="F:transferase activity"/>
    <property type="evidence" value="ECO:0007669"/>
    <property type="project" value="UniProtKB-KW"/>
</dbReference>
<organism evidence="1 2">
    <name type="scientific">Salinisphaera hydrothermalis (strain C41B8)</name>
    <dbReference type="NCBI Taxonomy" id="1304275"/>
    <lineage>
        <taxon>Bacteria</taxon>
        <taxon>Pseudomonadati</taxon>
        <taxon>Pseudomonadota</taxon>
        <taxon>Gammaproteobacteria</taxon>
        <taxon>Salinisphaerales</taxon>
        <taxon>Salinisphaeraceae</taxon>
        <taxon>Salinisphaera</taxon>
    </lineage>
</organism>
<dbReference type="STRING" id="1304275.C41B8_02877"/>
<comment type="caution">
    <text evidence="1">The sequence shown here is derived from an EMBL/GenBank/DDBJ whole genome shotgun (WGS) entry which is preliminary data.</text>
</comment>
<dbReference type="EMBL" id="APNK01000002">
    <property type="protein sequence ID" value="KEZ79039.1"/>
    <property type="molecule type" value="Genomic_DNA"/>
</dbReference>
<dbReference type="PATRIC" id="fig|1304275.5.peg.584"/>
<evidence type="ECO:0000313" key="1">
    <source>
        <dbReference type="EMBL" id="KEZ79039.1"/>
    </source>
</evidence>
<keyword evidence="1" id="KW-0808">Transferase</keyword>
<dbReference type="Proteomes" id="UP000028302">
    <property type="component" value="Unassembled WGS sequence"/>
</dbReference>
<dbReference type="OrthoDB" id="7273451at2"/>
<evidence type="ECO:0000313" key="2">
    <source>
        <dbReference type="Proteomes" id="UP000028302"/>
    </source>
</evidence>
<sequence length="285" mass="30323">MKAPLPADGSRFTGDWLSLREAMDHRSRAHGLAGFAAHYLAARCGPRRARVIDLGAGSGSNLRYLKPRLGGRIDWHLLDQDRDLLNAAVRDAPKGAEDDDHHIAAEVFDLRGPLAPRLAGADLVTASALLDLVSADWVSRFIDACATARAAVLIAVSIDGRLEFTDVDPSDALVRRALARDQARDKGLGPALGAAAPGVLIDALTRRGYAITVQPSDWHIDATDAELARALITGWRDAAISQCPAEAGRIRGWAEQRIDGIVTGASALRVGHVDILGLPGREPLG</sequence>